<feature type="transmembrane region" description="Helical" evidence="7">
    <location>
        <begin position="416"/>
        <end position="434"/>
    </location>
</feature>
<dbReference type="Proteomes" id="UP001303373">
    <property type="component" value="Chromosome 13"/>
</dbReference>
<reference evidence="8 9" key="1">
    <citation type="submission" date="2023-11" db="EMBL/GenBank/DDBJ databases">
        <title>An acidophilic fungus is an integral part of prey digestion in a carnivorous sundew plant.</title>
        <authorList>
            <person name="Tsai I.J."/>
        </authorList>
    </citation>
    <scope>NUCLEOTIDE SEQUENCE [LARGE SCALE GENOMIC DNA]</scope>
    <source>
        <strain evidence="8">169a</strain>
    </source>
</reference>
<feature type="transmembrane region" description="Helical" evidence="7">
    <location>
        <begin position="593"/>
        <end position="614"/>
    </location>
</feature>
<proteinExistence type="inferred from homology"/>
<feature type="compositionally biased region" description="Polar residues" evidence="6">
    <location>
        <begin position="1"/>
        <end position="26"/>
    </location>
</feature>
<dbReference type="PANTHER" id="PTHR11206">
    <property type="entry name" value="MULTIDRUG RESISTANCE PROTEIN"/>
    <property type="match status" value="1"/>
</dbReference>
<evidence type="ECO:0000256" key="7">
    <source>
        <dbReference type="SAM" id="Phobius"/>
    </source>
</evidence>
<protein>
    <submittedName>
        <fullName evidence="8">Transporter</fullName>
    </submittedName>
</protein>
<comment type="similarity">
    <text evidence="2">Belongs to the multi antimicrobial extrusion (MATE) (TC 2.A.66.1) family.</text>
</comment>
<keyword evidence="5 7" id="KW-0472">Membrane</keyword>
<feature type="compositionally biased region" description="Acidic residues" evidence="6">
    <location>
        <begin position="43"/>
        <end position="53"/>
    </location>
</feature>
<dbReference type="GO" id="GO:0016020">
    <property type="term" value="C:membrane"/>
    <property type="evidence" value="ECO:0007669"/>
    <property type="project" value="UniProtKB-SubCell"/>
</dbReference>
<evidence type="ECO:0000256" key="3">
    <source>
        <dbReference type="ARBA" id="ARBA00022692"/>
    </source>
</evidence>
<dbReference type="GO" id="GO:1990961">
    <property type="term" value="P:xenobiotic detoxification by transmembrane export across the plasma membrane"/>
    <property type="evidence" value="ECO:0007669"/>
    <property type="project" value="InterPro"/>
</dbReference>
<feature type="transmembrane region" description="Helical" evidence="7">
    <location>
        <begin position="454"/>
        <end position="474"/>
    </location>
</feature>
<feature type="transmembrane region" description="Helical" evidence="7">
    <location>
        <begin position="277"/>
        <end position="295"/>
    </location>
</feature>
<feature type="transmembrane region" description="Helical" evidence="7">
    <location>
        <begin position="369"/>
        <end position="395"/>
    </location>
</feature>
<dbReference type="EMBL" id="CP138592">
    <property type="protein sequence ID" value="WPH04509.1"/>
    <property type="molecule type" value="Genomic_DNA"/>
</dbReference>
<evidence type="ECO:0000256" key="5">
    <source>
        <dbReference type="ARBA" id="ARBA00023136"/>
    </source>
</evidence>
<name>A0AAQ3MAZ6_9PEZI</name>
<dbReference type="InterPro" id="IPR045069">
    <property type="entry name" value="MATE_euk"/>
</dbReference>
<dbReference type="GO" id="GO:0015297">
    <property type="term" value="F:antiporter activity"/>
    <property type="evidence" value="ECO:0007669"/>
    <property type="project" value="InterPro"/>
</dbReference>
<feature type="region of interest" description="Disordered" evidence="6">
    <location>
        <begin position="114"/>
        <end position="142"/>
    </location>
</feature>
<dbReference type="GO" id="GO:0042910">
    <property type="term" value="F:xenobiotic transmembrane transporter activity"/>
    <property type="evidence" value="ECO:0007669"/>
    <property type="project" value="InterPro"/>
</dbReference>
<keyword evidence="4 7" id="KW-1133">Transmembrane helix</keyword>
<dbReference type="InterPro" id="IPR002528">
    <property type="entry name" value="MATE_fam"/>
</dbReference>
<organism evidence="8 9">
    <name type="scientific">Acrodontium crateriforme</name>
    <dbReference type="NCBI Taxonomy" id="150365"/>
    <lineage>
        <taxon>Eukaryota</taxon>
        <taxon>Fungi</taxon>
        <taxon>Dikarya</taxon>
        <taxon>Ascomycota</taxon>
        <taxon>Pezizomycotina</taxon>
        <taxon>Dothideomycetes</taxon>
        <taxon>Dothideomycetidae</taxon>
        <taxon>Mycosphaerellales</taxon>
        <taxon>Teratosphaeriaceae</taxon>
        <taxon>Acrodontium</taxon>
    </lineage>
</organism>
<feature type="region of interest" description="Disordered" evidence="6">
    <location>
        <begin position="1"/>
        <end position="53"/>
    </location>
</feature>
<gene>
    <name evidence="8" type="ORF">R9X50_00740100</name>
</gene>
<evidence type="ECO:0000256" key="6">
    <source>
        <dbReference type="SAM" id="MobiDB-lite"/>
    </source>
</evidence>
<keyword evidence="9" id="KW-1185">Reference proteome</keyword>
<feature type="transmembrane region" description="Helical" evidence="7">
    <location>
        <begin position="315"/>
        <end position="332"/>
    </location>
</feature>
<evidence type="ECO:0000313" key="8">
    <source>
        <dbReference type="EMBL" id="WPH04509.1"/>
    </source>
</evidence>
<dbReference type="Pfam" id="PF01554">
    <property type="entry name" value="MatE"/>
    <property type="match status" value="2"/>
</dbReference>
<sequence>MSRSTGKSGQQLSSSPRMSFRSQLGEQSMAAIAEESIARDLEGETAVDDQDDNDAVIPVSQHSLAGNQRRTPSFVATGTPFVGIQQPETIMSAEQEREAALRDERSLLRDNNLIPSKRGRRSSQASKASGTANIANGDVSEPTETTALLGTNALNDPESLIGGEDSPNAGDIDAKWEEAVRNGQIQTTWRREGKVISRYAAPLTLTFLLQNSLTLCSTFTVGHIGKNELGAVALGAMTASITGYSIFHGLATSLDTLCAQAYGSGKKHLVGLQMQRMVFFLWTICIPIACVWLLATKLLKFIVPDHEIAELAGMYLKILIFGAPGYACFESGKRFVQAQGRFSATLYVLLIVAPLNIFLQWLFVWHFKWGFIGCPIAIAFVQNLMPLLLFCYVRFIGGMECWPGFTRKALTNWGPMVRLALPGLVMVMAEFFAFEILTLASARISSTHLAAQTILMNLCVCAYMLPFPLSIAASTRIANLIGAGLPEAAKMTARVTFICGTVLGIFNMTVLSSLRMYIPRLFTNDEDVIAVASMILPINAAFQLFDALAAQCNGVLRGLGKQAVGGYISLFAFYLIAIPISLGTAFGLGWNLFGLWAGPAIGLMIQSTLESIYISKVSWSRAAEEAAKRNAAG</sequence>
<evidence type="ECO:0000256" key="4">
    <source>
        <dbReference type="ARBA" id="ARBA00022989"/>
    </source>
</evidence>
<feature type="compositionally biased region" description="Polar residues" evidence="6">
    <location>
        <begin position="122"/>
        <end position="134"/>
    </location>
</feature>
<feature type="transmembrane region" description="Helical" evidence="7">
    <location>
        <begin position="344"/>
        <end position="363"/>
    </location>
</feature>
<comment type="subcellular location">
    <subcellularLocation>
        <location evidence="1">Membrane</location>
        <topology evidence="1">Multi-pass membrane protein</topology>
    </subcellularLocation>
</comment>
<evidence type="ECO:0000256" key="1">
    <source>
        <dbReference type="ARBA" id="ARBA00004141"/>
    </source>
</evidence>
<dbReference type="NCBIfam" id="TIGR00797">
    <property type="entry name" value="matE"/>
    <property type="match status" value="1"/>
</dbReference>
<evidence type="ECO:0000256" key="2">
    <source>
        <dbReference type="ARBA" id="ARBA00010199"/>
    </source>
</evidence>
<feature type="transmembrane region" description="Helical" evidence="7">
    <location>
        <begin position="564"/>
        <end position="587"/>
    </location>
</feature>
<dbReference type="CDD" id="cd13132">
    <property type="entry name" value="MATE_eukaryotic"/>
    <property type="match status" value="1"/>
</dbReference>
<dbReference type="AlphaFoldDB" id="A0AAQ3MAZ6"/>
<feature type="transmembrane region" description="Helical" evidence="7">
    <location>
        <begin position="530"/>
        <end position="552"/>
    </location>
</feature>
<feature type="transmembrane region" description="Helical" evidence="7">
    <location>
        <begin position="495"/>
        <end position="518"/>
    </location>
</feature>
<evidence type="ECO:0000313" key="9">
    <source>
        <dbReference type="Proteomes" id="UP001303373"/>
    </source>
</evidence>
<accession>A0AAQ3MAZ6</accession>
<keyword evidence="3 7" id="KW-0812">Transmembrane</keyword>